<evidence type="ECO:0000313" key="2">
    <source>
        <dbReference type="EMBL" id="PXX75814.1"/>
    </source>
</evidence>
<accession>A0A318KK92</accession>
<dbReference type="Pfam" id="PF03473">
    <property type="entry name" value="MOSC"/>
    <property type="match status" value="1"/>
</dbReference>
<evidence type="ECO:0000313" key="3">
    <source>
        <dbReference type="Proteomes" id="UP000247555"/>
    </source>
</evidence>
<dbReference type="AlphaFoldDB" id="A0A318KK92"/>
<dbReference type="Proteomes" id="UP000247555">
    <property type="component" value="Unassembled WGS sequence"/>
</dbReference>
<dbReference type="OrthoDB" id="9786134at2"/>
<dbReference type="PANTHER" id="PTHR30212">
    <property type="entry name" value="PROTEIN YIIM"/>
    <property type="match status" value="1"/>
</dbReference>
<gene>
    <name evidence="2" type="ORF">DFR34_12551</name>
</gene>
<dbReference type="GO" id="GO:0003824">
    <property type="term" value="F:catalytic activity"/>
    <property type="evidence" value="ECO:0007669"/>
    <property type="project" value="InterPro"/>
</dbReference>
<protein>
    <submittedName>
        <fullName evidence="2">MOSC domain-containing protein YiiM</fullName>
    </submittedName>
</protein>
<dbReference type="RefSeq" id="WP_110391846.1">
    <property type="nucleotide sequence ID" value="NZ_QJKI01000025.1"/>
</dbReference>
<dbReference type="GO" id="GO:0030170">
    <property type="term" value="F:pyridoxal phosphate binding"/>
    <property type="evidence" value="ECO:0007669"/>
    <property type="project" value="InterPro"/>
</dbReference>
<proteinExistence type="predicted"/>
<dbReference type="InterPro" id="IPR052353">
    <property type="entry name" value="Benzoxazolinone_Detox_Enz"/>
</dbReference>
<evidence type="ECO:0000259" key="1">
    <source>
        <dbReference type="PROSITE" id="PS51340"/>
    </source>
</evidence>
<dbReference type="PROSITE" id="PS51340">
    <property type="entry name" value="MOSC"/>
    <property type="match status" value="1"/>
</dbReference>
<comment type="caution">
    <text evidence="2">The sequence shown here is derived from an EMBL/GenBank/DDBJ whole genome shotgun (WGS) entry which is preliminary data.</text>
</comment>
<organism evidence="2 3">
    <name type="scientific">Rivihabitans pingtungensis</name>
    <dbReference type="NCBI Taxonomy" id="1054498"/>
    <lineage>
        <taxon>Bacteria</taxon>
        <taxon>Pseudomonadati</taxon>
        <taxon>Pseudomonadota</taxon>
        <taxon>Betaproteobacteria</taxon>
        <taxon>Neisseriales</taxon>
        <taxon>Aquaspirillaceae</taxon>
        <taxon>Rivihabitans</taxon>
    </lineage>
</organism>
<dbReference type="EMBL" id="QJKI01000025">
    <property type="protein sequence ID" value="PXX75814.1"/>
    <property type="molecule type" value="Genomic_DNA"/>
</dbReference>
<dbReference type="PANTHER" id="PTHR30212:SF2">
    <property type="entry name" value="PROTEIN YIIM"/>
    <property type="match status" value="1"/>
</dbReference>
<name>A0A318KK92_9NEIS</name>
<reference evidence="2 3" key="1">
    <citation type="submission" date="2018-05" db="EMBL/GenBank/DDBJ databases">
        <title>Genomic Encyclopedia of Type Strains, Phase IV (KMG-IV): sequencing the most valuable type-strain genomes for metagenomic binning, comparative biology and taxonomic classification.</title>
        <authorList>
            <person name="Goeker M."/>
        </authorList>
    </citation>
    <scope>NUCLEOTIDE SEQUENCE [LARGE SCALE GENOMIC DNA]</scope>
    <source>
        <strain evidence="2 3">DSM 29661</strain>
    </source>
</reference>
<dbReference type="InterPro" id="IPR005302">
    <property type="entry name" value="MoCF_Sase_C"/>
</dbReference>
<dbReference type="SUPFAM" id="SSF50800">
    <property type="entry name" value="PK beta-barrel domain-like"/>
    <property type="match status" value="1"/>
</dbReference>
<dbReference type="Gene3D" id="2.40.33.20">
    <property type="entry name" value="PK beta-barrel domain-like"/>
    <property type="match status" value="1"/>
</dbReference>
<keyword evidence="3" id="KW-1185">Reference proteome</keyword>
<feature type="domain" description="MOSC" evidence="1">
    <location>
        <begin position="29"/>
        <end position="166"/>
    </location>
</feature>
<sequence>MLPTLPLSGLFIGQLAHLPGDGTPTGMYKQPVDEAWATVDGLRGDVQADRRFHGGPDKAIHHYPAEHYARLAAHAPQAAAALRAGVLGENLSTTGWDETCVCLGDCYQVGEALLQVTQPRKPCWKINARLEVERLSMFIAEHSLTGWYCAVRQPGRLWPGAPVTLVSRPADTLSLAQFNALQAEHRPDPARLRAVAAIDGLAADVAQRLRERAAWLDGLRAG</sequence>
<dbReference type="InterPro" id="IPR011037">
    <property type="entry name" value="Pyrv_Knase-like_insert_dom_sf"/>
</dbReference>
<dbReference type="GO" id="GO:0030151">
    <property type="term" value="F:molybdenum ion binding"/>
    <property type="evidence" value="ECO:0007669"/>
    <property type="project" value="InterPro"/>
</dbReference>